<dbReference type="Gene3D" id="3.40.50.720">
    <property type="entry name" value="NAD(P)-binding Rossmann-like Domain"/>
    <property type="match status" value="1"/>
</dbReference>
<proteinExistence type="predicted"/>
<protein>
    <submittedName>
        <fullName evidence="2">Putative dehydrogenase</fullName>
    </submittedName>
</protein>
<dbReference type="Gene3D" id="3.30.360.10">
    <property type="entry name" value="Dihydrodipicolinate Reductase, domain 2"/>
    <property type="match status" value="1"/>
</dbReference>
<dbReference type="PANTHER" id="PTHR43708:SF8">
    <property type="entry name" value="OXIDOREDUCTASE"/>
    <property type="match status" value="1"/>
</dbReference>
<sequence length="341" mass="37223">MSDQAMKRVGLVGCGARALDHLASYRGLAGTQVVACCAPSPRRRDPFAAEHGLKAYADPAEMIRAESLDVVHLITGPESRIALMTLVSDLGVPFCVVEKPIAIGVAGWRALCELSEKTSTVFATCHQLRWYDTLCRIRDAAQAGEFGELQSVDFSAGMTLAGQGTHLLHYARSLVGDPLVKRISATAQGWDTSDGYHPAPLGTRAELEFDNGITATWVSGPDAPRCGDPDVVWQHMRIGIRGSRGHAEYQEFARWHIQTESRRAEGDFGGFEHAKVINRAGQQNLYADMLRGESPTGLPETLHEWKVVLALYTSALAGRPIDLDGFVPDDDLIERMQQRSA</sequence>
<accession>A0A7X0H7L3</accession>
<reference evidence="2 3" key="1">
    <citation type="submission" date="2020-08" db="EMBL/GenBank/DDBJ databases">
        <title>Genomic Encyclopedia of Type Strains, Phase IV (KMG-IV): sequencing the most valuable type-strain genomes for metagenomic binning, comparative biology and taxonomic classification.</title>
        <authorList>
            <person name="Goeker M."/>
        </authorList>
    </citation>
    <scope>NUCLEOTIDE SEQUENCE [LARGE SCALE GENOMIC DNA]</scope>
    <source>
        <strain evidence="2 3">DSM 103725</strain>
    </source>
</reference>
<evidence type="ECO:0000259" key="1">
    <source>
        <dbReference type="Pfam" id="PF01408"/>
    </source>
</evidence>
<dbReference type="GO" id="GO:0000166">
    <property type="term" value="F:nucleotide binding"/>
    <property type="evidence" value="ECO:0007669"/>
    <property type="project" value="InterPro"/>
</dbReference>
<dbReference type="Pfam" id="PF01408">
    <property type="entry name" value="GFO_IDH_MocA"/>
    <property type="match status" value="1"/>
</dbReference>
<organism evidence="2 3">
    <name type="scientific">Algisphaera agarilytica</name>
    <dbReference type="NCBI Taxonomy" id="1385975"/>
    <lineage>
        <taxon>Bacteria</taxon>
        <taxon>Pseudomonadati</taxon>
        <taxon>Planctomycetota</taxon>
        <taxon>Phycisphaerae</taxon>
        <taxon>Phycisphaerales</taxon>
        <taxon>Phycisphaeraceae</taxon>
        <taxon>Algisphaera</taxon>
    </lineage>
</organism>
<dbReference type="AlphaFoldDB" id="A0A7X0H7L3"/>
<dbReference type="SUPFAM" id="SSF55347">
    <property type="entry name" value="Glyceraldehyde-3-phosphate dehydrogenase-like, C-terminal domain"/>
    <property type="match status" value="1"/>
</dbReference>
<dbReference type="Proteomes" id="UP000541810">
    <property type="component" value="Unassembled WGS sequence"/>
</dbReference>
<dbReference type="EMBL" id="JACHGY010000001">
    <property type="protein sequence ID" value="MBB6429591.1"/>
    <property type="molecule type" value="Genomic_DNA"/>
</dbReference>
<keyword evidence="3" id="KW-1185">Reference proteome</keyword>
<dbReference type="PANTHER" id="PTHR43708">
    <property type="entry name" value="CONSERVED EXPRESSED OXIDOREDUCTASE (EUROFUNG)"/>
    <property type="match status" value="1"/>
</dbReference>
<dbReference type="InterPro" id="IPR051317">
    <property type="entry name" value="Gfo/Idh/MocA_oxidoreduct"/>
</dbReference>
<name>A0A7X0H7L3_9BACT</name>
<evidence type="ECO:0000313" key="2">
    <source>
        <dbReference type="EMBL" id="MBB6429591.1"/>
    </source>
</evidence>
<dbReference type="InterPro" id="IPR036291">
    <property type="entry name" value="NAD(P)-bd_dom_sf"/>
</dbReference>
<feature type="domain" description="Gfo/Idh/MocA-like oxidoreductase N-terminal" evidence="1">
    <location>
        <begin position="8"/>
        <end position="122"/>
    </location>
</feature>
<comment type="caution">
    <text evidence="2">The sequence shown here is derived from an EMBL/GenBank/DDBJ whole genome shotgun (WGS) entry which is preliminary data.</text>
</comment>
<evidence type="ECO:0000313" key="3">
    <source>
        <dbReference type="Proteomes" id="UP000541810"/>
    </source>
</evidence>
<dbReference type="RefSeq" id="WP_184677163.1">
    <property type="nucleotide sequence ID" value="NZ_JACHGY010000001.1"/>
</dbReference>
<dbReference type="InterPro" id="IPR000683">
    <property type="entry name" value="Gfo/Idh/MocA-like_OxRdtase_N"/>
</dbReference>
<dbReference type="SUPFAM" id="SSF51735">
    <property type="entry name" value="NAD(P)-binding Rossmann-fold domains"/>
    <property type="match status" value="1"/>
</dbReference>
<gene>
    <name evidence="2" type="ORF">HNQ40_001397</name>
</gene>